<evidence type="ECO:0000313" key="1">
    <source>
        <dbReference type="EMBL" id="MFB6392113.1"/>
    </source>
</evidence>
<proteinExistence type="predicted"/>
<keyword evidence="2" id="KW-1185">Reference proteome</keyword>
<dbReference type="SUPFAM" id="SSF50998">
    <property type="entry name" value="Quinoprotein alcohol dehydrogenase-like"/>
    <property type="match status" value="1"/>
</dbReference>
<evidence type="ECO:0000313" key="2">
    <source>
        <dbReference type="Proteomes" id="UP001582793"/>
    </source>
</evidence>
<dbReference type="InterPro" id="IPR015943">
    <property type="entry name" value="WD40/YVTN_repeat-like_dom_sf"/>
</dbReference>
<evidence type="ECO:0008006" key="3">
    <source>
        <dbReference type="Google" id="ProtNLM"/>
    </source>
</evidence>
<dbReference type="InterPro" id="IPR011044">
    <property type="entry name" value="Quino_amine_DH_bsu"/>
</dbReference>
<dbReference type="Gene3D" id="2.130.10.10">
    <property type="entry name" value="YVTN repeat-like/Quinoprotein amine dehydrogenase"/>
    <property type="match status" value="2"/>
</dbReference>
<comment type="caution">
    <text evidence="1">The sequence shown here is derived from an EMBL/GenBank/DDBJ whole genome shotgun (WGS) entry which is preliminary data.</text>
</comment>
<accession>A0ABV5CJE7</accession>
<dbReference type="InterPro" id="IPR001680">
    <property type="entry name" value="WD40_rpt"/>
</dbReference>
<dbReference type="Proteomes" id="UP001582793">
    <property type="component" value="Unassembled WGS sequence"/>
</dbReference>
<organism evidence="1 2">
    <name type="scientific">Polymorphospora lycopeni</name>
    <dbReference type="NCBI Taxonomy" id="3140240"/>
    <lineage>
        <taxon>Bacteria</taxon>
        <taxon>Bacillati</taxon>
        <taxon>Actinomycetota</taxon>
        <taxon>Actinomycetes</taxon>
        <taxon>Micromonosporales</taxon>
        <taxon>Micromonosporaceae</taxon>
        <taxon>Polymorphospora</taxon>
    </lineage>
</organism>
<sequence>MHRYGSDAFRPLSRSFRAMFAADGRTLLLHNGYAPAPGTLLQAMDTDTGAIVAGDAVLDFVPVGDLVVATPADDPSTLGVYRIRDLARVRTVPVGVPAVEDDRLAAAGGTVAMPCRRSAKLVVLDTGTWQARHVDVAGTPLCAAVSDDGAIVVVGTAQGRTGRVLVVDAVTGTVRYALSGPRAAVGSVAVRGDLVVAAAGNRLLAWPLPPATGSATGTRRSTAVPKAIVLHTFEKHRATVLGVTPGGLVLAHDGHLVAAVAPATGQVVWSEKMSWASRVALAGDRLIWAGYTEVEDRDPEAGTVRRTWPVRGPVLVHAVTPRLVAFGWDARVGLLRAHGDAPRPPAGHESPVRDVSFDGDRFATVAGDRWAYVWSRGRADSAAVIDGARHDRPGEAVHLAGDDLYTGFGGCVQRWSLDDPATTAAQSAPLRYDVTLIRRLPGSDLVLAAVRAAQRGSGALCLLDATTLSVVERSALEWTVHAADPLDEHRLLLRGDLGAVEYDTVAHRLGRWRTYSGRPYARSHHLYPRRSMLVEMCSYPDRRDPSCRHWLAVTDLSDGTVRHDRVETPEFTGYGDLSAEGVFAAPHLDAIRLWDLDAGKMVHELPTPPLVHRVWWFPDGRSLLAGSDNGALHEVPAPGR</sequence>
<dbReference type="EMBL" id="JBCGDC010000006">
    <property type="protein sequence ID" value="MFB6392113.1"/>
    <property type="molecule type" value="Genomic_DNA"/>
</dbReference>
<name>A0ABV5CJE7_9ACTN</name>
<dbReference type="InterPro" id="IPR011047">
    <property type="entry name" value="Quinoprotein_ADH-like_sf"/>
</dbReference>
<reference evidence="1 2" key="1">
    <citation type="submission" date="2024-04" db="EMBL/GenBank/DDBJ databases">
        <title>Polymorphospora sp. isolated from Baiyangdian Lake in Xiong'an New Area.</title>
        <authorList>
            <person name="Zhang X."/>
            <person name="Liu J."/>
        </authorList>
    </citation>
    <scope>NUCLEOTIDE SEQUENCE [LARGE SCALE GENOMIC DNA]</scope>
    <source>
        <strain evidence="1 2">2-325</strain>
    </source>
</reference>
<dbReference type="SUPFAM" id="SSF50969">
    <property type="entry name" value="YVTN repeat-like/Quinoprotein amine dehydrogenase"/>
    <property type="match status" value="1"/>
</dbReference>
<dbReference type="Pfam" id="PF00400">
    <property type="entry name" value="WD40"/>
    <property type="match status" value="1"/>
</dbReference>
<dbReference type="RefSeq" id="WP_375732947.1">
    <property type="nucleotide sequence ID" value="NZ_JBCGDC010000006.1"/>
</dbReference>
<protein>
    <recommendedName>
        <fullName evidence="3">PQQ-binding-like beta-propeller repeat protein</fullName>
    </recommendedName>
</protein>
<gene>
    <name evidence="1" type="ORF">AAFH96_03205</name>
</gene>